<dbReference type="InterPro" id="IPR032942">
    <property type="entry name" value="BPI/LBP/Plunc"/>
</dbReference>
<dbReference type="InterPro" id="IPR017943">
    <property type="entry name" value="Bactericidal_perm-incr_a/b_dom"/>
</dbReference>
<dbReference type="GO" id="GO:0005615">
    <property type="term" value="C:extracellular space"/>
    <property type="evidence" value="ECO:0007669"/>
    <property type="project" value="TreeGrafter"/>
</dbReference>
<accession>A0A158P8E1</accession>
<protein>
    <submittedName>
        <fullName evidence="3">BPI2 domain-containing protein</fullName>
    </submittedName>
</protein>
<dbReference type="Proteomes" id="UP000035642">
    <property type="component" value="Unassembled WGS sequence"/>
</dbReference>
<reference evidence="2" key="1">
    <citation type="submission" date="2012-09" db="EMBL/GenBank/DDBJ databases">
        <authorList>
            <person name="Martin A.A."/>
        </authorList>
    </citation>
    <scope>NUCLEOTIDE SEQUENCE</scope>
</reference>
<dbReference type="AlphaFoldDB" id="A0A158P8E1"/>
<keyword evidence="2" id="KW-1185">Reference proteome</keyword>
<reference evidence="3" key="2">
    <citation type="submission" date="2016-04" db="UniProtKB">
        <authorList>
            <consortium name="WormBaseParasite"/>
        </authorList>
    </citation>
    <scope>IDENTIFICATION</scope>
</reference>
<dbReference type="Gene3D" id="3.15.10.10">
    <property type="entry name" value="Bactericidal permeability-increasing protein, domain 1"/>
    <property type="match status" value="1"/>
</dbReference>
<name>A0A158P8E1_ANGCA</name>
<evidence type="ECO:0000256" key="1">
    <source>
        <dbReference type="SAM" id="SignalP"/>
    </source>
</evidence>
<dbReference type="PANTHER" id="PTHR10504:SF145">
    <property type="entry name" value="PROTEIN CBG15266"/>
    <property type="match status" value="1"/>
</dbReference>
<keyword evidence="1" id="KW-0732">Signal</keyword>
<evidence type="ECO:0000313" key="3">
    <source>
        <dbReference type="WBParaSite" id="ACAC_0000696501-mRNA-1"/>
    </source>
</evidence>
<evidence type="ECO:0000313" key="2">
    <source>
        <dbReference type="Proteomes" id="UP000035642"/>
    </source>
</evidence>
<sequence>MSAYYLLLTLFIANASAAEPPPVANLKARVNLAAFKFFSKTAHHVVDIEVPKITLPVITCNITAGPGRGTASVYKLNVKKFRSPKFDFLLSDDGLSWSSSQGAIKIGGLWEAEYTFLIPACETARSVLVGKFNDFLLTLPLRLPVGKGFYVNYAFEGDPVFSSSFVEGVATAEVLYGMRSCAPAMTDEWSEKGLLPRMMVVWMSESVPNCLLSTAHAGELIQFTATKNVPKLAPYLRTSVGPYPFQTLPNLLSVLELSSSVVPEIRENRFLAMFKEVFAMTAHVMMQAILHKGVPFPVFDNITVSNSSELRVFKKYIRLDADFQFN</sequence>
<dbReference type="SUPFAM" id="SSF55394">
    <property type="entry name" value="Bactericidal permeability-increasing protein, BPI"/>
    <property type="match status" value="2"/>
</dbReference>
<dbReference type="STRING" id="6313.A0A158P8E1"/>
<dbReference type="GO" id="GO:0008289">
    <property type="term" value="F:lipid binding"/>
    <property type="evidence" value="ECO:0007669"/>
    <property type="project" value="InterPro"/>
</dbReference>
<organism evidence="2 3">
    <name type="scientific">Angiostrongylus cantonensis</name>
    <name type="common">Rat lungworm</name>
    <dbReference type="NCBI Taxonomy" id="6313"/>
    <lineage>
        <taxon>Eukaryota</taxon>
        <taxon>Metazoa</taxon>
        <taxon>Ecdysozoa</taxon>
        <taxon>Nematoda</taxon>
        <taxon>Chromadorea</taxon>
        <taxon>Rhabditida</taxon>
        <taxon>Rhabditina</taxon>
        <taxon>Rhabditomorpha</taxon>
        <taxon>Strongyloidea</taxon>
        <taxon>Metastrongylidae</taxon>
        <taxon>Angiostrongylus</taxon>
    </lineage>
</organism>
<proteinExistence type="predicted"/>
<dbReference type="PANTHER" id="PTHR10504">
    <property type="entry name" value="BACTERICIDAL PERMEABILITY-INCREASING BPI PROTEIN-RELATED"/>
    <property type="match status" value="1"/>
</dbReference>
<feature type="chain" id="PRO_5007630107" evidence="1">
    <location>
        <begin position="18"/>
        <end position="326"/>
    </location>
</feature>
<dbReference type="WBParaSite" id="ACAC_0000696501-mRNA-1">
    <property type="protein sequence ID" value="ACAC_0000696501-mRNA-1"/>
    <property type="gene ID" value="ACAC_0000696501"/>
</dbReference>
<feature type="signal peptide" evidence="1">
    <location>
        <begin position="1"/>
        <end position="17"/>
    </location>
</feature>
<dbReference type="Gene3D" id="3.15.20.10">
    <property type="entry name" value="Bactericidal permeability-increasing protein, domain 2"/>
    <property type="match status" value="2"/>
</dbReference>